<evidence type="ECO:0000313" key="2">
    <source>
        <dbReference type="EMBL" id="KAL2822909.1"/>
    </source>
</evidence>
<dbReference type="EMBL" id="JBFXLT010000001">
    <property type="protein sequence ID" value="KAL2822909.1"/>
    <property type="molecule type" value="Genomic_DNA"/>
</dbReference>
<organism evidence="2 3">
    <name type="scientific">Aspergillus granulosus</name>
    <dbReference type="NCBI Taxonomy" id="176169"/>
    <lineage>
        <taxon>Eukaryota</taxon>
        <taxon>Fungi</taxon>
        <taxon>Dikarya</taxon>
        <taxon>Ascomycota</taxon>
        <taxon>Pezizomycotina</taxon>
        <taxon>Eurotiomycetes</taxon>
        <taxon>Eurotiomycetidae</taxon>
        <taxon>Eurotiales</taxon>
        <taxon>Aspergillaceae</taxon>
        <taxon>Aspergillus</taxon>
        <taxon>Aspergillus subgen. Nidulantes</taxon>
    </lineage>
</organism>
<evidence type="ECO:0000256" key="1">
    <source>
        <dbReference type="SAM" id="SignalP"/>
    </source>
</evidence>
<keyword evidence="3" id="KW-1185">Reference proteome</keyword>
<comment type="caution">
    <text evidence="2">The sequence shown here is derived from an EMBL/GenBank/DDBJ whole genome shotgun (WGS) entry which is preliminary data.</text>
</comment>
<feature type="signal peptide" evidence="1">
    <location>
        <begin position="1"/>
        <end position="18"/>
    </location>
</feature>
<sequence>MIPVIVWISHATLRFAFGIERLALGCAVQSLPAVRGSPYLLRTCPTIRNFFFDFSLPCLSRIVSTKSLPTSRNFRCSRHERECWNVCHF</sequence>
<proteinExistence type="predicted"/>
<reference evidence="2 3" key="1">
    <citation type="submission" date="2024-07" db="EMBL/GenBank/DDBJ databases">
        <title>Section-level genome sequencing and comparative genomics of Aspergillus sections Usti and Cavernicolus.</title>
        <authorList>
            <consortium name="Lawrence Berkeley National Laboratory"/>
            <person name="Nybo J.L."/>
            <person name="Vesth T.C."/>
            <person name="Theobald S."/>
            <person name="Frisvad J.C."/>
            <person name="Larsen T.O."/>
            <person name="Kjaerboelling I."/>
            <person name="Rothschild-Mancinelli K."/>
            <person name="Lyhne E.K."/>
            <person name="Kogle M.E."/>
            <person name="Barry K."/>
            <person name="Clum A."/>
            <person name="Na H."/>
            <person name="Ledsgaard L."/>
            <person name="Lin J."/>
            <person name="Lipzen A."/>
            <person name="Kuo A."/>
            <person name="Riley R."/>
            <person name="Mondo S."/>
            <person name="Labutti K."/>
            <person name="Haridas S."/>
            <person name="Pangalinan J."/>
            <person name="Salamov A.A."/>
            <person name="Simmons B.A."/>
            <person name="Magnuson J.K."/>
            <person name="Chen J."/>
            <person name="Drula E."/>
            <person name="Henrissat B."/>
            <person name="Wiebenga A."/>
            <person name="Lubbers R.J."/>
            <person name="Gomes A.C."/>
            <person name="Makela M.R."/>
            <person name="Stajich J."/>
            <person name="Grigoriev I.V."/>
            <person name="Mortensen U.H."/>
            <person name="De Vries R.P."/>
            <person name="Baker S.E."/>
            <person name="Andersen M.R."/>
        </authorList>
    </citation>
    <scope>NUCLEOTIDE SEQUENCE [LARGE SCALE GENOMIC DNA]</scope>
    <source>
        <strain evidence="2 3">CBS 588.65</strain>
    </source>
</reference>
<evidence type="ECO:0008006" key="4">
    <source>
        <dbReference type="Google" id="ProtNLM"/>
    </source>
</evidence>
<accession>A0ABR4I569</accession>
<gene>
    <name evidence="2" type="ORF">BJX63DRAFT_375805</name>
</gene>
<protein>
    <recommendedName>
        <fullName evidence="4">Secreted protein</fullName>
    </recommendedName>
</protein>
<name>A0ABR4I569_9EURO</name>
<dbReference type="Proteomes" id="UP001610334">
    <property type="component" value="Unassembled WGS sequence"/>
</dbReference>
<keyword evidence="1" id="KW-0732">Signal</keyword>
<evidence type="ECO:0000313" key="3">
    <source>
        <dbReference type="Proteomes" id="UP001610334"/>
    </source>
</evidence>
<feature type="chain" id="PRO_5046696087" description="Secreted protein" evidence="1">
    <location>
        <begin position="19"/>
        <end position="89"/>
    </location>
</feature>